<evidence type="ECO:0000313" key="8">
    <source>
        <dbReference type="Proteomes" id="UP000007799"/>
    </source>
</evidence>
<comment type="cofactor">
    <cofactor evidence="1">
        <name>Zn(2+)</name>
        <dbReference type="ChEBI" id="CHEBI:29105"/>
    </cofactor>
</comment>
<dbReference type="PANTHER" id="PTHR11647:SF1">
    <property type="entry name" value="COLLAPSIN RESPONSE MEDIATOR PROTEIN"/>
    <property type="match status" value="1"/>
</dbReference>
<dbReference type="Pfam" id="PF07969">
    <property type="entry name" value="Amidohydro_3"/>
    <property type="match status" value="1"/>
</dbReference>
<dbReference type="Pfam" id="PF01979">
    <property type="entry name" value="Amidohydro_1"/>
    <property type="match status" value="1"/>
</dbReference>
<dbReference type="SUPFAM" id="SSF51338">
    <property type="entry name" value="Composite domain of metallo-dependent hydrolases"/>
    <property type="match status" value="1"/>
</dbReference>
<dbReference type="InterPro" id="IPR011059">
    <property type="entry name" value="Metal-dep_hydrolase_composite"/>
</dbReference>
<comment type="similarity">
    <text evidence="2">Belongs to the metallo-dependent hydrolases superfamily. Hydantoinase/dihydropyrimidinase family.</text>
</comment>
<dbReference type="PANTHER" id="PTHR11647">
    <property type="entry name" value="HYDRANTOINASE/DIHYDROPYRIMIDINASE FAMILY MEMBER"/>
    <property type="match status" value="1"/>
</dbReference>
<sequence length="1262" mass="140165">MGTISEAIERSHVQWADMGPRVWFLASSPASTDLQHTVVPASALSILRRSKDIVLLPGNHDSTRDFVDFCKELLNLDDSQVIYTEDAGPFMVESHHGGAVKCLETLLQQQTKSDGETYMLVPRKLTVSTKKWLPRLQEKGLLVFAEGTPSLKHSSAAILYRAATDMDTPSLLEEVCPGVKVPEGYVCTNIEELLDAYSRLESNTQRDKWTGTVELMPIKALGGAGRIRVGSEQELRMYDFPLGDVVMKTAVTIDSSMDNSPCTVYIGFLQGKLLPPVEVLRNSNAFTVAIRSCRLDQKLQTKMVDWCTEVLKKTRLNAQGVGTFELLINDGEPVLHNVTSGFENEHFPLLFAQKYAPTSRFYAWTFTPAQTLDVWTFWYRLYDSGVNFRPGKKRSTNGVFPLVFQKEQQSWFIAVGDTDEKVEAHYKVADQHLREGVIEESLERVGLEESVRRIWCGSARPEYRRETQRYNLPNRCMSLVRKDLDFVILPGNHTLTREYWEFVRDVKGLSEDQAIFTSNEHFVMDDDIDDDIVGRIKAIVTTHPKDKFCLVPYCVTANFERWSTQLKEVGVTVFGEEFDWVEQFGHKGILHRRVDALDKPSIMEEIAPNVRVARGYTCSTREELLKAWEMLECETVVVKPVFGAAGEGILFVSDVEELKSYDFAMGDVILEEFLNLDRTADGIVLSPAVHYLGPTVFGKGLVDQIMVGTGYAGWRKSQATRSFQTTCSRAVNKVLKAIKPKGPGGFDFLSVEGMPFLTDVNTGRFNGAHYPKLFLEANCPDKSFMVFKHKPPANLKVKQFWHRLQSADIAFTPGETESGVYPLVYLRGLSGLFIAVAKTDREATQLYQQAKACLTERQPIPKRDLAQSASVSSSLRMTLLKNPDAIYSPDPLNYAGVLLAGRHIVALLNEADTKKYEDVITACNGTVIDAKGLVVVPGFIDPHVHITGGGGEMGPSSRTPEMQLSTLVSAGITTVVGVTGTDSVSRSLENLLTKARALNQEGLTAYFWSGAYRVPTPTITGTISRDICLIEQCIGVGEIAVGDHRGSQPSVHDLEVLGSECRVGGMLANKAGVVHVHMGNNPGGIPLLRSAVMASALPITCFYPTHMSRNKELVEEGARWIKEGGYVDFTARSRDTISALTRYFASGVNLDRVTVSSDAGGSFPTFDEQGNLLRYGMLDPKCLLKLVKKLHFDLQWPLQRILPLMTRNTADVLRFDTKGTISVGKDADLLLLDADSLEISHVFALGELMKSPNFVKKGMFEE</sequence>
<evidence type="ECO:0000256" key="3">
    <source>
        <dbReference type="ARBA" id="ARBA00036696"/>
    </source>
</evidence>
<dbReference type="eggNOG" id="ENOG502RKJK">
    <property type="taxonomic scope" value="Eukaryota"/>
</dbReference>
<dbReference type="InParanoid" id="F2U7F5"/>
<dbReference type="Gene3D" id="3.30.470.20">
    <property type="entry name" value="ATP-grasp fold, B domain"/>
    <property type="match status" value="1"/>
</dbReference>
<dbReference type="InterPro" id="IPR013108">
    <property type="entry name" value="Amidohydro_3"/>
</dbReference>
<dbReference type="NCBIfam" id="TIGR01975">
    <property type="entry name" value="isoAsp_dipep"/>
    <property type="match status" value="1"/>
</dbReference>
<dbReference type="OMA" id="TANFERW"/>
<evidence type="ECO:0000259" key="6">
    <source>
        <dbReference type="Pfam" id="PF07969"/>
    </source>
</evidence>
<dbReference type="SUPFAM" id="SSF56059">
    <property type="entry name" value="Glutathione synthetase ATP-binding domain-like"/>
    <property type="match status" value="2"/>
</dbReference>
<evidence type="ECO:0000259" key="5">
    <source>
        <dbReference type="Pfam" id="PF01979"/>
    </source>
</evidence>
<evidence type="ECO:0000256" key="4">
    <source>
        <dbReference type="ARBA" id="ARBA00039113"/>
    </source>
</evidence>
<feature type="domain" description="Amidohydrolase 3" evidence="6">
    <location>
        <begin position="927"/>
        <end position="964"/>
    </location>
</feature>
<dbReference type="GO" id="GO:0004157">
    <property type="term" value="F:dihydropyrimidinase activity"/>
    <property type="evidence" value="ECO:0007669"/>
    <property type="project" value="UniProtKB-EC"/>
</dbReference>
<dbReference type="EC" id="3.5.2.2" evidence="4"/>
<dbReference type="SUPFAM" id="SSF51556">
    <property type="entry name" value="Metallo-dependent hydrolases"/>
    <property type="match status" value="1"/>
</dbReference>
<name>F2U7F5_SALR5</name>
<dbReference type="Proteomes" id="UP000007799">
    <property type="component" value="Unassembled WGS sequence"/>
</dbReference>
<keyword evidence="8" id="KW-1185">Reference proteome</keyword>
<accession>F2U7F5</accession>
<dbReference type="GeneID" id="16075455"/>
<dbReference type="KEGG" id="sre:PTSG_03979"/>
<gene>
    <name evidence="7" type="ORF">PTSG_03979</name>
</gene>
<dbReference type="EMBL" id="GL832963">
    <property type="protein sequence ID" value="EGD83372.1"/>
    <property type="molecule type" value="Genomic_DNA"/>
</dbReference>
<dbReference type="RefSeq" id="XP_004994876.1">
    <property type="nucleotide sequence ID" value="XM_004994819.1"/>
</dbReference>
<dbReference type="InterPro" id="IPR050378">
    <property type="entry name" value="Metallo-dep_Hydrolases_sf"/>
</dbReference>
<dbReference type="InterPro" id="IPR032466">
    <property type="entry name" value="Metal_Hydrolase"/>
</dbReference>
<dbReference type="OrthoDB" id="10260713at2759"/>
<dbReference type="InterPro" id="IPR006680">
    <property type="entry name" value="Amidohydro-rel"/>
</dbReference>
<evidence type="ECO:0000256" key="1">
    <source>
        <dbReference type="ARBA" id="ARBA00001947"/>
    </source>
</evidence>
<organism evidence="8">
    <name type="scientific">Salpingoeca rosetta (strain ATCC 50818 / BSB-021)</name>
    <dbReference type="NCBI Taxonomy" id="946362"/>
    <lineage>
        <taxon>Eukaryota</taxon>
        <taxon>Choanoflagellata</taxon>
        <taxon>Craspedida</taxon>
        <taxon>Salpingoecidae</taxon>
        <taxon>Salpingoeca</taxon>
    </lineage>
</organism>
<feature type="domain" description="Amidohydrolase-related" evidence="5">
    <location>
        <begin position="1131"/>
        <end position="1246"/>
    </location>
</feature>
<dbReference type="Gene3D" id="3.20.20.140">
    <property type="entry name" value="Metal-dependent hydrolases"/>
    <property type="match status" value="1"/>
</dbReference>
<reference evidence="7" key="1">
    <citation type="submission" date="2009-08" db="EMBL/GenBank/DDBJ databases">
        <title>Annotation of Salpingoeca rosetta.</title>
        <authorList>
            <consortium name="The Broad Institute Genome Sequencing Platform"/>
            <person name="Russ C."/>
            <person name="Cuomo C."/>
            <person name="Burger G."/>
            <person name="Gray M.W."/>
            <person name="Holland P.W.H."/>
            <person name="King N."/>
            <person name="Lang F.B.F."/>
            <person name="Roger A.J."/>
            <person name="Ruiz-Trillo I."/>
            <person name="Young S.K."/>
            <person name="Zeng Q."/>
            <person name="Gargeya S."/>
            <person name="Alvarado L."/>
            <person name="Berlin A."/>
            <person name="Chapman S.B."/>
            <person name="Chen Z."/>
            <person name="Freedman E."/>
            <person name="Gellesch M."/>
            <person name="Goldberg J."/>
            <person name="Griggs A."/>
            <person name="Gujja S."/>
            <person name="Heilman E."/>
            <person name="Heiman D."/>
            <person name="Howarth C."/>
            <person name="Mehta T."/>
            <person name="Neiman D."/>
            <person name="Pearson M."/>
            <person name="Roberts A."/>
            <person name="Saif S."/>
            <person name="Shea T."/>
            <person name="Shenoy N."/>
            <person name="Sisk P."/>
            <person name="Stolte C."/>
            <person name="Sykes S."/>
            <person name="White J."/>
            <person name="Yandava C."/>
            <person name="Haas B."/>
            <person name="Nusbaum C."/>
            <person name="Birren B."/>
        </authorList>
    </citation>
    <scope>NUCLEOTIDE SEQUENCE [LARGE SCALE GENOMIC DNA]</scope>
    <source>
        <strain evidence="7">ATCC 50818</strain>
    </source>
</reference>
<dbReference type="InterPro" id="IPR010229">
    <property type="entry name" value="Pept_M38_dipep"/>
</dbReference>
<dbReference type="Gene3D" id="2.30.40.10">
    <property type="entry name" value="Urease, subunit C, domain 1"/>
    <property type="match status" value="1"/>
</dbReference>
<dbReference type="GO" id="GO:0008798">
    <property type="term" value="F:beta-aspartyl-peptidase activity"/>
    <property type="evidence" value="ECO:0007669"/>
    <property type="project" value="InterPro"/>
</dbReference>
<proteinExistence type="inferred from homology"/>
<dbReference type="AlphaFoldDB" id="F2U7F5"/>
<protein>
    <recommendedName>
        <fullName evidence="4">dihydropyrimidinase</fullName>
        <ecNumber evidence="4">3.5.2.2</ecNumber>
    </recommendedName>
</protein>
<evidence type="ECO:0000313" key="7">
    <source>
        <dbReference type="EMBL" id="EGD83372.1"/>
    </source>
</evidence>
<comment type="catalytic activity">
    <reaction evidence="3">
        <text>5,6-dihydrouracil + H2O = 3-(carbamoylamino)propanoate + H(+)</text>
        <dbReference type="Rhea" id="RHEA:16121"/>
        <dbReference type="ChEBI" id="CHEBI:11892"/>
        <dbReference type="ChEBI" id="CHEBI:15377"/>
        <dbReference type="ChEBI" id="CHEBI:15378"/>
        <dbReference type="ChEBI" id="CHEBI:15901"/>
        <dbReference type="EC" id="3.5.2.2"/>
    </reaction>
</comment>
<evidence type="ECO:0000256" key="2">
    <source>
        <dbReference type="ARBA" id="ARBA00008829"/>
    </source>
</evidence>